<comment type="caution">
    <text evidence="2">The sequence shown here is derived from an EMBL/GenBank/DDBJ whole genome shotgun (WGS) entry which is preliminary data.</text>
</comment>
<organism evidence="2 3">
    <name type="scientific">Eleusine coracana subsp. coracana</name>
    <dbReference type="NCBI Taxonomy" id="191504"/>
    <lineage>
        <taxon>Eukaryota</taxon>
        <taxon>Viridiplantae</taxon>
        <taxon>Streptophyta</taxon>
        <taxon>Embryophyta</taxon>
        <taxon>Tracheophyta</taxon>
        <taxon>Spermatophyta</taxon>
        <taxon>Magnoliopsida</taxon>
        <taxon>Liliopsida</taxon>
        <taxon>Poales</taxon>
        <taxon>Poaceae</taxon>
        <taxon>PACMAD clade</taxon>
        <taxon>Chloridoideae</taxon>
        <taxon>Cynodonteae</taxon>
        <taxon>Eleusininae</taxon>
        <taxon>Eleusine</taxon>
    </lineage>
</organism>
<keyword evidence="3" id="KW-1185">Reference proteome</keyword>
<feature type="region of interest" description="Disordered" evidence="1">
    <location>
        <begin position="140"/>
        <end position="169"/>
    </location>
</feature>
<reference evidence="2" key="2">
    <citation type="submission" date="2021-12" db="EMBL/GenBank/DDBJ databases">
        <title>Resequencing data analysis of finger millet.</title>
        <authorList>
            <person name="Hatakeyama M."/>
            <person name="Aluri S."/>
            <person name="Balachadran M.T."/>
            <person name="Sivarajan S.R."/>
            <person name="Poveda L."/>
            <person name="Shimizu-Inatsugi R."/>
            <person name="Schlapbach R."/>
            <person name="Sreeman S.M."/>
            <person name="Shimizu K.K."/>
        </authorList>
    </citation>
    <scope>NUCLEOTIDE SEQUENCE</scope>
</reference>
<accession>A0AAV5BW73</accession>
<dbReference type="AlphaFoldDB" id="A0AAV5BW73"/>
<evidence type="ECO:0000313" key="2">
    <source>
        <dbReference type="EMBL" id="GJM89823.1"/>
    </source>
</evidence>
<name>A0AAV5BW73_ELECO</name>
<feature type="compositionally biased region" description="Low complexity" evidence="1">
    <location>
        <begin position="159"/>
        <end position="168"/>
    </location>
</feature>
<proteinExistence type="predicted"/>
<reference evidence="2" key="1">
    <citation type="journal article" date="2018" name="DNA Res.">
        <title>Multiple hybrid de novo genome assembly of finger millet, an orphan allotetraploid crop.</title>
        <authorList>
            <person name="Hatakeyama M."/>
            <person name="Aluri S."/>
            <person name="Balachadran M.T."/>
            <person name="Sivarajan S.R."/>
            <person name="Patrignani A."/>
            <person name="Gruter S."/>
            <person name="Poveda L."/>
            <person name="Shimizu-Inatsugi R."/>
            <person name="Baeten J."/>
            <person name="Francoijs K.J."/>
            <person name="Nataraja K.N."/>
            <person name="Reddy Y.A.N."/>
            <person name="Phadnis S."/>
            <person name="Ravikumar R.L."/>
            <person name="Schlapbach R."/>
            <person name="Sreeman S.M."/>
            <person name="Shimizu K.K."/>
        </authorList>
    </citation>
    <scope>NUCLEOTIDE SEQUENCE</scope>
</reference>
<evidence type="ECO:0000256" key="1">
    <source>
        <dbReference type="SAM" id="MobiDB-lite"/>
    </source>
</evidence>
<gene>
    <name evidence="2" type="primary">ga06044</name>
    <name evidence="2" type="ORF">PR202_ga06044</name>
</gene>
<protein>
    <submittedName>
        <fullName evidence="2">Uncharacterized protein</fullName>
    </submittedName>
</protein>
<evidence type="ECO:0000313" key="3">
    <source>
        <dbReference type="Proteomes" id="UP001054889"/>
    </source>
</evidence>
<dbReference type="EMBL" id="BQKI01000002">
    <property type="protein sequence ID" value="GJM89823.1"/>
    <property type="molecule type" value="Genomic_DNA"/>
</dbReference>
<feature type="compositionally biased region" description="Pro residues" evidence="1">
    <location>
        <begin position="147"/>
        <end position="158"/>
    </location>
</feature>
<dbReference type="Proteomes" id="UP001054889">
    <property type="component" value="Unassembled WGS sequence"/>
</dbReference>
<sequence length="213" mass="22984">MPVVLKPECIPAAFVHRLGQMTVCTHHFTGLPLGCFVARYPPLTPEQRAALFDGPLRPLFALPVDAKRRNYYGESATISPTTPDQKFNPSLLRRTARATAPTLLRPHPRQRCSGVVAPLPARTVVLLGCSPPPPCSPARGTLSGVLPSPPALGSPSVPPWSSRAAPAPSRHRLARARLRVASSRNGIPLDLGEPSLFILDSRLTLLSNHQMQL</sequence>